<name>A0A218ZXN4_9PSED</name>
<comment type="caution">
    <text evidence="1">The sequence shown here is derived from an EMBL/GenBank/DDBJ whole genome shotgun (WGS) entry which is preliminary data.</text>
</comment>
<dbReference type="EMBL" id="JAAQYI010000001">
    <property type="protein sequence ID" value="NNA77210.1"/>
    <property type="molecule type" value="Genomic_DNA"/>
</dbReference>
<dbReference type="AlphaFoldDB" id="A0A218ZXN4"/>
<evidence type="ECO:0000313" key="2">
    <source>
        <dbReference type="Proteomes" id="UP000586252"/>
    </source>
</evidence>
<evidence type="ECO:0000313" key="1">
    <source>
        <dbReference type="EMBL" id="NNA77210.1"/>
    </source>
</evidence>
<dbReference type="Proteomes" id="UP000586252">
    <property type="component" value="Unassembled WGS sequence"/>
</dbReference>
<sequence>MRELPGVEKLAYLLSKARSASEVDQIWMSTGLKGTITAIVALEDYKRANIPGAVKKYAKGDEAVLVPYFSGGEVYFLNDRILFSYHQQGRADFKIDYSLMFDTNMASYVDALMRGRPLKTMHHRVVAFVDDILNDDLNFDYFYYMAENVKEVKNIHQCAAYSPLKFWKTLSKKFRNNLVSLQLFRSIDCAEYKRTSNPKPRFTHREAARRAINFSHSYYASEEGRAQVLSFALMQRVILLQVIGMVKIQLSSNKSAKHKISEFFDYVNDVVGVYLDREAIVAHKYFVDPRLISMLEKIKKSQKAPRRLLKKLDNIAWDMAAPRLMETLIMSQGMGDFFIPMFISFDGGLKQVLKAYEVKGVVFDSRRGGLIPLPRVNTEDYFKAHGCADALLKISEKRDERSDKPTANRDTVHQLIKREYGVLRKLLSTRGR</sequence>
<accession>A0A218ZXN4</accession>
<dbReference type="GeneID" id="45731999"/>
<gene>
    <name evidence="1" type="ORF">HBO30_00625</name>
</gene>
<dbReference type="RefSeq" id="WP_057710012.1">
    <property type="nucleotide sequence ID" value="NZ_BSCR01000043.1"/>
</dbReference>
<reference evidence="1 2" key="1">
    <citation type="journal article" date="2020" name="Front. Microbiol.">
        <title>Genetic Organization of the aprX-lipA2 Operon Affects the Proteolytic Potential of Pseudomonas Species in Milk.</title>
        <authorList>
            <person name="Maier C."/>
            <person name="Huptas C."/>
            <person name="von Neubeck M."/>
            <person name="Scherer S."/>
            <person name="Wenning M."/>
            <person name="Lucking G."/>
        </authorList>
    </citation>
    <scope>NUCLEOTIDE SEQUENCE [LARGE SCALE GENOMIC DNA]</scope>
    <source>
        <strain evidence="1 2">WS 5404</strain>
    </source>
</reference>
<protein>
    <submittedName>
        <fullName evidence="1">Uncharacterized protein</fullName>
    </submittedName>
</protein>
<proteinExistence type="predicted"/>
<organism evidence="1 2">
    <name type="scientific">Pseudomonas lactis</name>
    <dbReference type="NCBI Taxonomy" id="1615674"/>
    <lineage>
        <taxon>Bacteria</taxon>
        <taxon>Pseudomonadati</taxon>
        <taxon>Pseudomonadota</taxon>
        <taxon>Gammaproteobacteria</taxon>
        <taxon>Pseudomonadales</taxon>
        <taxon>Pseudomonadaceae</taxon>
        <taxon>Pseudomonas</taxon>
    </lineage>
</organism>